<reference evidence="1 2" key="1">
    <citation type="submission" date="2023-10" db="EMBL/GenBank/DDBJ databases">
        <title>Draft genome sequence of Xylaria bambusicola isolate GMP-LS, the root and basal stem rot pathogen of sugarcane in Indonesia.</title>
        <authorList>
            <person name="Selvaraj P."/>
            <person name="Muralishankar V."/>
            <person name="Muruganantham S."/>
            <person name="Sp S."/>
            <person name="Haryani S."/>
            <person name="Lau K.J.X."/>
            <person name="Naqvi N.I."/>
        </authorList>
    </citation>
    <scope>NUCLEOTIDE SEQUENCE [LARGE SCALE GENOMIC DNA]</scope>
    <source>
        <strain evidence="1">GMP-LS</strain>
    </source>
</reference>
<proteinExistence type="predicted"/>
<accession>A0AAN7Z5Y1</accession>
<gene>
    <name evidence="1" type="ORF">RRF57_001057</name>
</gene>
<name>A0AAN7Z5Y1_9PEZI</name>
<comment type="caution">
    <text evidence="1">The sequence shown here is derived from an EMBL/GenBank/DDBJ whole genome shotgun (WGS) entry which is preliminary data.</text>
</comment>
<evidence type="ECO:0000313" key="2">
    <source>
        <dbReference type="Proteomes" id="UP001305414"/>
    </source>
</evidence>
<dbReference type="EMBL" id="JAWHQM010000002">
    <property type="protein sequence ID" value="KAK5625341.1"/>
    <property type="molecule type" value="Genomic_DNA"/>
</dbReference>
<organism evidence="1 2">
    <name type="scientific">Xylaria bambusicola</name>
    <dbReference type="NCBI Taxonomy" id="326684"/>
    <lineage>
        <taxon>Eukaryota</taxon>
        <taxon>Fungi</taxon>
        <taxon>Dikarya</taxon>
        <taxon>Ascomycota</taxon>
        <taxon>Pezizomycotina</taxon>
        <taxon>Sordariomycetes</taxon>
        <taxon>Xylariomycetidae</taxon>
        <taxon>Xylariales</taxon>
        <taxon>Xylariaceae</taxon>
        <taxon>Xylaria</taxon>
    </lineage>
</organism>
<keyword evidence="2" id="KW-1185">Reference proteome</keyword>
<dbReference type="AlphaFoldDB" id="A0AAN7Z5Y1"/>
<protein>
    <submittedName>
        <fullName evidence="1">Uncharacterized protein</fullName>
    </submittedName>
</protein>
<sequence length="125" mass="13974">MAGMLEDDAPSTTARGVLEGLAQALTLIKDMAADNPTLKNFKIQMHYPFVLRNMADRLDTIIARGGRLETCRVAHFECYRSLYGPLTNLEKTGIQIQFWNNHAYNARNVAKLCLKENSQASSQQG</sequence>
<dbReference type="Proteomes" id="UP001305414">
    <property type="component" value="Unassembled WGS sequence"/>
</dbReference>
<evidence type="ECO:0000313" key="1">
    <source>
        <dbReference type="EMBL" id="KAK5625341.1"/>
    </source>
</evidence>